<dbReference type="InterPro" id="IPR002937">
    <property type="entry name" value="Amino_oxidase"/>
</dbReference>
<evidence type="ECO:0000313" key="4">
    <source>
        <dbReference type="Proteomes" id="UP000715965"/>
    </source>
</evidence>
<dbReference type="PANTHER" id="PTHR43563">
    <property type="entry name" value="AMINE OXIDASE"/>
    <property type="match status" value="1"/>
</dbReference>
<dbReference type="InterPro" id="IPR036188">
    <property type="entry name" value="FAD/NAD-bd_sf"/>
</dbReference>
<name>A0ABR9SA25_9BURK</name>
<dbReference type="SUPFAM" id="SSF51905">
    <property type="entry name" value="FAD/NAD(P)-binding domain"/>
    <property type="match status" value="1"/>
</dbReference>
<reference evidence="3 4" key="1">
    <citation type="submission" date="2020-10" db="EMBL/GenBank/DDBJ databases">
        <title>Draft genome of Ramlibacter aquaticus LMG 30558.</title>
        <authorList>
            <person name="Props R."/>
        </authorList>
    </citation>
    <scope>NUCLEOTIDE SEQUENCE [LARGE SCALE GENOMIC DNA]</scope>
    <source>
        <strain evidence="3 4">LMG 30558</strain>
    </source>
</reference>
<dbReference type="Pfam" id="PF13450">
    <property type="entry name" value="NAD_binding_8"/>
    <property type="match status" value="1"/>
</dbReference>
<evidence type="ECO:0000313" key="3">
    <source>
        <dbReference type="EMBL" id="MBE7939074.1"/>
    </source>
</evidence>
<dbReference type="PRINTS" id="PR00420">
    <property type="entry name" value="RNGMNOXGNASE"/>
</dbReference>
<dbReference type="PANTHER" id="PTHR43563:SF1">
    <property type="entry name" value="AMINE OXIDASE [FLAVIN-CONTAINING] B"/>
    <property type="match status" value="1"/>
</dbReference>
<accession>A0ABR9SA25</accession>
<dbReference type="SUPFAM" id="SSF54373">
    <property type="entry name" value="FAD-linked reductases, C-terminal domain"/>
    <property type="match status" value="1"/>
</dbReference>
<dbReference type="Proteomes" id="UP000715965">
    <property type="component" value="Unassembled WGS sequence"/>
</dbReference>
<comment type="similarity">
    <text evidence="1">Belongs to the flavin monoamine oxidase family.</text>
</comment>
<organism evidence="3 4">
    <name type="scientific">Ramlibacter aquaticus</name>
    <dbReference type="NCBI Taxonomy" id="2780094"/>
    <lineage>
        <taxon>Bacteria</taxon>
        <taxon>Pseudomonadati</taxon>
        <taxon>Pseudomonadota</taxon>
        <taxon>Betaproteobacteria</taxon>
        <taxon>Burkholderiales</taxon>
        <taxon>Comamonadaceae</taxon>
        <taxon>Ramlibacter</taxon>
    </lineage>
</organism>
<feature type="domain" description="Amine oxidase" evidence="2">
    <location>
        <begin position="122"/>
        <end position="370"/>
    </location>
</feature>
<dbReference type="EMBL" id="JADDOJ010000002">
    <property type="protein sequence ID" value="MBE7939074.1"/>
    <property type="molecule type" value="Genomic_DNA"/>
</dbReference>
<dbReference type="RefSeq" id="WP_193778627.1">
    <property type="nucleotide sequence ID" value="NZ_JADDOJ010000002.1"/>
</dbReference>
<gene>
    <name evidence="3" type="ORF">IM725_00635</name>
</gene>
<keyword evidence="4" id="KW-1185">Reference proteome</keyword>
<dbReference type="Gene3D" id="3.50.50.60">
    <property type="entry name" value="FAD/NAD(P)-binding domain"/>
    <property type="match status" value="2"/>
</dbReference>
<dbReference type="Pfam" id="PF01593">
    <property type="entry name" value="Amino_oxidase"/>
    <property type="match status" value="1"/>
</dbReference>
<proteinExistence type="inferred from homology"/>
<comment type="caution">
    <text evidence="3">The sequence shown here is derived from an EMBL/GenBank/DDBJ whole genome shotgun (WGS) entry which is preliminary data.</text>
</comment>
<sequence>MTRDTGILVVGGGLGGLYAAHLLARRSITDCTVLEARATPGGRIQSAAGLPSADGTSAPWRGDRFDLGPTWFWPALQPGLAALLQALGLASFPQQEDGDLLLDRSRTAPPARTAGYVSQPAGHRVHGGMVAMVEALAARLPAGQLVCGQRVTQLRHLGDCVAVDTVDAAGTAATWTARGVLLALPPRLAAGIAFSPALPPALQRQWAATPTWMAPHAKYLAVYDEPFWRAQGLSGEARSSVGPMGEIHDASFPGGQAALFGFLGVPAATRLQVGKDVLRAHCRLQLERLFGPRAAHPVAEWLKDWSQDPWTCTPADLQGDAHHHAPPPPATAAAGPWAGTLAGVASEWSTAFPGYLAGALDAAARGVAALLGSPAATTP</sequence>
<dbReference type="InterPro" id="IPR050703">
    <property type="entry name" value="Flavin_MAO"/>
</dbReference>
<evidence type="ECO:0000256" key="1">
    <source>
        <dbReference type="ARBA" id="ARBA00005995"/>
    </source>
</evidence>
<protein>
    <submittedName>
        <fullName evidence="3">FAD-dependent oxidoreductase</fullName>
    </submittedName>
</protein>
<evidence type="ECO:0000259" key="2">
    <source>
        <dbReference type="Pfam" id="PF01593"/>
    </source>
</evidence>